<evidence type="ECO:0000313" key="2">
    <source>
        <dbReference type="Proteomes" id="UP001604336"/>
    </source>
</evidence>
<organism evidence="1 2">
    <name type="scientific">Abeliophyllum distichum</name>
    <dbReference type="NCBI Taxonomy" id="126358"/>
    <lineage>
        <taxon>Eukaryota</taxon>
        <taxon>Viridiplantae</taxon>
        <taxon>Streptophyta</taxon>
        <taxon>Embryophyta</taxon>
        <taxon>Tracheophyta</taxon>
        <taxon>Spermatophyta</taxon>
        <taxon>Magnoliopsida</taxon>
        <taxon>eudicotyledons</taxon>
        <taxon>Gunneridae</taxon>
        <taxon>Pentapetalae</taxon>
        <taxon>asterids</taxon>
        <taxon>lamiids</taxon>
        <taxon>Lamiales</taxon>
        <taxon>Oleaceae</taxon>
        <taxon>Forsythieae</taxon>
        <taxon>Abeliophyllum</taxon>
    </lineage>
</organism>
<dbReference type="InterPro" id="IPR027417">
    <property type="entry name" value="P-loop_NTPase"/>
</dbReference>
<accession>A0ABD1RUP2</accession>
<keyword evidence="2" id="KW-1185">Reference proteome</keyword>
<gene>
    <name evidence="1" type="ORF">Adt_27775</name>
</gene>
<sequence>MEFLVPPRQQQKERLAALEECRDLGQGFQLAERDMAIRGFGNIFGEVDEYLVVFHFLTGQCSEKRGIEDRKWGEEAARAANKKAKAFERQAAEEEFRKTLQIICILANFRKVFSNVSPASVVDISNCLRCFRLKGCCSEYYSNSFRNNDNNGVQNLKAYAPCLQSLLRDLEEVVTVEDPQNRPNSWTFSGARSAAASTNRESSTGFRDQHFAEKIMVAVDVDEVLGNFISALNQFIANCYSLNHSISEYHVYEFFKIWNCSRDEADIR</sequence>
<name>A0ABD1RUP2_9LAMI</name>
<dbReference type="InterPro" id="IPR052419">
    <property type="entry name" value="5_3-deoxyribonucleotidase-like"/>
</dbReference>
<dbReference type="Gene3D" id="3.40.50.300">
    <property type="entry name" value="P-loop containing nucleotide triphosphate hydrolases"/>
    <property type="match status" value="1"/>
</dbReference>
<reference evidence="2" key="1">
    <citation type="submission" date="2024-07" db="EMBL/GenBank/DDBJ databases">
        <title>Two chromosome-level genome assemblies of Korean endemic species Abeliophyllum distichum and Forsythia ovata (Oleaceae).</title>
        <authorList>
            <person name="Jang H."/>
        </authorList>
    </citation>
    <scope>NUCLEOTIDE SEQUENCE [LARGE SCALE GENOMIC DNA]</scope>
</reference>
<comment type="caution">
    <text evidence="1">The sequence shown here is derived from an EMBL/GenBank/DDBJ whole genome shotgun (WGS) entry which is preliminary data.</text>
</comment>
<proteinExistence type="predicted"/>
<dbReference type="Proteomes" id="UP001604336">
    <property type="component" value="Unassembled WGS sequence"/>
</dbReference>
<dbReference type="PANTHER" id="PTHR35134">
    <property type="entry name" value="NUCLEOTIDASE YQFW-RELATED"/>
    <property type="match status" value="1"/>
</dbReference>
<dbReference type="AlphaFoldDB" id="A0ABD1RUP2"/>
<dbReference type="EMBL" id="JBFOLK010000008">
    <property type="protein sequence ID" value="KAL2492147.1"/>
    <property type="molecule type" value="Genomic_DNA"/>
</dbReference>
<dbReference type="PANTHER" id="PTHR35134:SF2">
    <property type="entry name" value="NUCLEOTIDASE YQFW-RELATED"/>
    <property type="match status" value="1"/>
</dbReference>
<protein>
    <submittedName>
        <fullName evidence="1">Uncharacterized protein</fullName>
    </submittedName>
</protein>
<evidence type="ECO:0000313" key="1">
    <source>
        <dbReference type="EMBL" id="KAL2492147.1"/>
    </source>
</evidence>